<dbReference type="Gene3D" id="1.20.1250.20">
    <property type="entry name" value="MFS general substrate transporter like domains"/>
    <property type="match status" value="1"/>
</dbReference>
<evidence type="ECO:0000256" key="9">
    <source>
        <dbReference type="SAM" id="Phobius"/>
    </source>
</evidence>
<feature type="transmembrane region" description="Helical" evidence="9">
    <location>
        <begin position="25"/>
        <end position="48"/>
    </location>
</feature>
<keyword evidence="5 9" id="KW-0812">Transmembrane</keyword>
<feature type="transmembrane region" description="Helical" evidence="9">
    <location>
        <begin position="178"/>
        <end position="197"/>
    </location>
</feature>
<dbReference type="NCBIfam" id="TIGR00711">
    <property type="entry name" value="efflux_EmrB"/>
    <property type="match status" value="1"/>
</dbReference>
<keyword evidence="8" id="KW-0046">Antibiotic resistance</keyword>
<dbReference type="Proteomes" id="UP000436138">
    <property type="component" value="Chromosome"/>
</dbReference>
<feature type="transmembrane region" description="Helical" evidence="9">
    <location>
        <begin position="342"/>
        <end position="361"/>
    </location>
</feature>
<feature type="transmembrane region" description="Helical" evidence="9">
    <location>
        <begin position="117"/>
        <end position="139"/>
    </location>
</feature>
<feature type="domain" description="Major facilitator superfamily (MFS) profile" evidence="10">
    <location>
        <begin position="26"/>
        <end position="463"/>
    </location>
</feature>
<evidence type="ECO:0000313" key="12">
    <source>
        <dbReference type="Proteomes" id="UP000436138"/>
    </source>
</evidence>
<keyword evidence="3" id="KW-0813">Transport</keyword>
<evidence type="ECO:0000256" key="6">
    <source>
        <dbReference type="ARBA" id="ARBA00022989"/>
    </source>
</evidence>
<comment type="subcellular location">
    <subcellularLocation>
        <location evidence="1">Cell membrane</location>
        <topology evidence="1">Multi-pass membrane protein</topology>
    </subcellularLocation>
</comment>
<dbReference type="GO" id="GO:0022857">
    <property type="term" value="F:transmembrane transporter activity"/>
    <property type="evidence" value="ECO:0007669"/>
    <property type="project" value="InterPro"/>
</dbReference>
<evidence type="ECO:0000256" key="5">
    <source>
        <dbReference type="ARBA" id="ARBA00022692"/>
    </source>
</evidence>
<feature type="transmembrane region" description="Helical" evidence="9">
    <location>
        <begin position="92"/>
        <end position="111"/>
    </location>
</feature>
<evidence type="ECO:0000313" key="11">
    <source>
        <dbReference type="EMBL" id="QHA02119.1"/>
    </source>
</evidence>
<dbReference type="InterPro" id="IPR020846">
    <property type="entry name" value="MFS_dom"/>
</dbReference>
<feature type="transmembrane region" description="Helical" evidence="9">
    <location>
        <begin position="279"/>
        <end position="302"/>
    </location>
</feature>
<feature type="transmembrane region" description="Helical" evidence="9">
    <location>
        <begin position="308"/>
        <end position="330"/>
    </location>
</feature>
<feature type="transmembrane region" description="Helical" evidence="9">
    <location>
        <begin position="440"/>
        <end position="459"/>
    </location>
</feature>
<dbReference type="PROSITE" id="PS50850">
    <property type="entry name" value="MFS"/>
    <property type="match status" value="1"/>
</dbReference>
<evidence type="ECO:0000259" key="10">
    <source>
        <dbReference type="PROSITE" id="PS50850"/>
    </source>
</evidence>
<dbReference type="InterPro" id="IPR004638">
    <property type="entry name" value="EmrB-like"/>
</dbReference>
<dbReference type="Pfam" id="PF07690">
    <property type="entry name" value="MFS_1"/>
    <property type="match status" value="1"/>
</dbReference>
<dbReference type="EMBL" id="CP047020">
    <property type="protein sequence ID" value="QHA02119.1"/>
    <property type="molecule type" value="Genomic_DNA"/>
</dbReference>
<feature type="transmembrane region" description="Helical" evidence="9">
    <location>
        <begin position="414"/>
        <end position="434"/>
    </location>
</feature>
<dbReference type="GO" id="GO:0005886">
    <property type="term" value="C:plasma membrane"/>
    <property type="evidence" value="ECO:0007669"/>
    <property type="project" value="UniProtKB-SubCell"/>
</dbReference>
<feature type="transmembrane region" description="Helical" evidence="9">
    <location>
        <begin position="151"/>
        <end position="172"/>
    </location>
</feature>
<dbReference type="RefSeq" id="WP_158916833.1">
    <property type="nucleotide sequence ID" value="NZ_CP047020.1"/>
</dbReference>
<keyword evidence="12" id="KW-1185">Reference proteome</keyword>
<dbReference type="SUPFAM" id="SSF103473">
    <property type="entry name" value="MFS general substrate transporter"/>
    <property type="match status" value="1"/>
</dbReference>
<protein>
    <submittedName>
        <fullName evidence="11">DHA2 family efflux MFS transporter permease subunit</fullName>
    </submittedName>
</protein>
<reference evidence="11 12" key="1">
    <citation type="submission" date="2019-12" db="EMBL/GenBank/DDBJ databases">
        <title>Streptomyces sp. strain T44 isolated from rhizosphere soil of Broussonetia papyrifera.</title>
        <authorList>
            <person name="Mo P."/>
        </authorList>
    </citation>
    <scope>NUCLEOTIDE SEQUENCE [LARGE SCALE GENOMIC DNA]</scope>
    <source>
        <strain evidence="11 12">T44</strain>
    </source>
</reference>
<dbReference type="CDD" id="cd17321">
    <property type="entry name" value="MFS_MMR_MDR_like"/>
    <property type="match status" value="1"/>
</dbReference>
<evidence type="ECO:0000256" key="1">
    <source>
        <dbReference type="ARBA" id="ARBA00004651"/>
    </source>
</evidence>
<dbReference type="PANTHER" id="PTHR42718:SF9">
    <property type="entry name" value="MAJOR FACILITATOR SUPERFAMILY MULTIDRUG TRANSPORTER MFSC"/>
    <property type="match status" value="1"/>
</dbReference>
<evidence type="ECO:0000256" key="3">
    <source>
        <dbReference type="ARBA" id="ARBA00022448"/>
    </source>
</evidence>
<evidence type="ECO:0000256" key="4">
    <source>
        <dbReference type="ARBA" id="ARBA00022475"/>
    </source>
</evidence>
<dbReference type="KEGG" id="sbro:GQF42_01005"/>
<keyword evidence="4" id="KW-1003">Cell membrane</keyword>
<feature type="transmembrane region" description="Helical" evidence="9">
    <location>
        <begin position="68"/>
        <end position="85"/>
    </location>
</feature>
<sequence length="464" mass="47053">MHRTALTRPGTEAAVPARPSGAARAALAAAVLGFFVITFDAVVVNVALPSIRRDVGGGITGLQWVVDGYTLMFAALLLSAGSLADRIGARRALAAGMTVFTAASIACGLAPSLGTLVAARFAQGAAAAVMMPASMALIGHAYPDPRHRARAVAIWAMGGAVASSSGPVLGGLLTQLSWRWIFFINLPAAAAALLLLARTPRSPHRRVPLDWTGQATAVVAMGALAYGAIETGTAGLTAPRVITAFAVAAAALAAFVAAQARGRHPMMPLDLFRSRTVSVAVVIGFAFIVGYYGLPFVISLYLQQERGLSALTTGAAFLPMMLIGAALTPFSARLAERAGTRTLAVGGLALMTTGLLLLALLPASVPVWAIAALMVLVGLAGPLVMPPVTAVLLNAVPAHRAGVASGVFNTSRQVGGALAVAVFGALLAQPAGFQTGMRESLLIAAVIALAAAAASSRLAPAKRL</sequence>
<keyword evidence="6 9" id="KW-1133">Transmembrane helix</keyword>
<proteinExistence type="inferred from homology"/>
<dbReference type="InterPro" id="IPR036259">
    <property type="entry name" value="MFS_trans_sf"/>
</dbReference>
<evidence type="ECO:0000256" key="2">
    <source>
        <dbReference type="ARBA" id="ARBA00008537"/>
    </source>
</evidence>
<dbReference type="PANTHER" id="PTHR42718">
    <property type="entry name" value="MAJOR FACILITATOR SUPERFAMILY MULTIDRUG TRANSPORTER MFSC"/>
    <property type="match status" value="1"/>
</dbReference>
<dbReference type="InterPro" id="IPR011701">
    <property type="entry name" value="MFS"/>
</dbReference>
<accession>A0A6I6MUZ1</accession>
<dbReference type="GO" id="GO:0046677">
    <property type="term" value="P:response to antibiotic"/>
    <property type="evidence" value="ECO:0007669"/>
    <property type="project" value="UniProtKB-KW"/>
</dbReference>
<evidence type="ECO:0000256" key="7">
    <source>
        <dbReference type="ARBA" id="ARBA00023136"/>
    </source>
</evidence>
<gene>
    <name evidence="11" type="ORF">GQF42_01005</name>
</gene>
<organism evidence="11 12">
    <name type="scientific">Streptomyces broussonetiae</name>
    <dbReference type="NCBI Taxonomy" id="2686304"/>
    <lineage>
        <taxon>Bacteria</taxon>
        <taxon>Bacillati</taxon>
        <taxon>Actinomycetota</taxon>
        <taxon>Actinomycetes</taxon>
        <taxon>Kitasatosporales</taxon>
        <taxon>Streptomycetaceae</taxon>
        <taxon>Streptomyces</taxon>
    </lineage>
</organism>
<comment type="similarity">
    <text evidence="2">Belongs to the major facilitator superfamily. EmrB family.</text>
</comment>
<dbReference type="AlphaFoldDB" id="A0A6I6MUZ1"/>
<dbReference type="Gene3D" id="1.20.1720.10">
    <property type="entry name" value="Multidrug resistance protein D"/>
    <property type="match status" value="1"/>
</dbReference>
<evidence type="ECO:0000256" key="8">
    <source>
        <dbReference type="ARBA" id="ARBA00023251"/>
    </source>
</evidence>
<feature type="transmembrane region" description="Helical" evidence="9">
    <location>
        <begin position="209"/>
        <end position="229"/>
    </location>
</feature>
<feature type="transmembrane region" description="Helical" evidence="9">
    <location>
        <begin position="241"/>
        <end position="258"/>
    </location>
</feature>
<name>A0A6I6MUZ1_9ACTN</name>
<keyword evidence="7 9" id="KW-0472">Membrane</keyword>
<feature type="transmembrane region" description="Helical" evidence="9">
    <location>
        <begin position="367"/>
        <end position="393"/>
    </location>
</feature>